<keyword evidence="3" id="KW-1185">Reference proteome</keyword>
<evidence type="ECO:0000313" key="1">
    <source>
        <dbReference type="EMBL" id="TMO67476.1"/>
    </source>
</evidence>
<reference evidence="4" key="2">
    <citation type="submission" date="2019-06" db="EMBL/GenBank/DDBJ databases">
        <title>Co-occurence of chitin degradation, pigmentation and bioactivity in marine Pseudoalteromonas.</title>
        <authorList>
            <person name="Sonnenschein E.C."/>
            <person name="Bech P.K."/>
        </authorList>
    </citation>
    <scope>NUCLEOTIDE SEQUENCE [LARGE SCALE GENOMIC DNA]</scope>
    <source>
        <strain evidence="4">S3790</strain>
        <strain evidence="2">S3895</strain>
    </source>
</reference>
<organism evidence="1 4">
    <name type="scientific">Pseudoalteromonas aurantia</name>
    <dbReference type="NCBI Taxonomy" id="43654"/>
    <lineage>
        <taxon>Bacteria</taxon>
        <taxon>Pseudomonadati</taxon>
        <taxon>Pseudomonadota</taxon>
        <taxon>Gammaproteobacteria</taxon>
        <taxon>Alteromonadales</taxon>
        <taxon>Pseudoalteromonadaceae</taxon>
        <taxon>Pseudoalteromonas</taxon>
    </lineage>
</organism>
<dbReference type="AlphaFoldDB" id="A0A5S3V8E2"/>
<accession>A0A5S3V8E2</accession>
<protein>
    <submittedName>
        <fullName evidence="1">Uncharacterized protein</fullName>
    </submittedName>
</protein>
<sequence length="103" mass="11038">MILEKLNVAGNDMVNVPAEEKILLDLGVAQADVAGLIAQAKHAQLEAQCQHARSFAYQSQSDGLAFDYLAAQAEFGEQSTQAEAAKAAWLGARKSIKAHYPKP</sequence>
<dbReference type="EMBL" id="PNBW01000113">
    <property type="protein sequence ID" value="TMO71223.1"/>
    <property type="molecule type" value="Genomic_DNA"/>
</dbReference>
<dbReference type="Proteomes" id="UP000307164">
    <property type="component" value="Unassembled WGS sequence"/>
</dbReference>
<evidence type="ECO:0000313" key="4">
    <source>
        <dbReference type="Proteomes" id="UP000307217"/>
    </source>
</evidence>
<dbReference type="Proteomes" id="UP000307217">
    <property type="component" value="Unassembled WGS sequence"/>
</dbReference>
<dbReference type="OrthoDB" id="6293622at2"/>
<gene>
    <name evidence="1" type="ORF">CWC19_13740</name>
    <name evidence="2" type="ORF">CWC20_18175</name>
</gene>
<evidence type="ECO:0000313" key="3">
    <source>
        <dbReference type="Proteomes" id="UP000307164"/>
    </source>
</evidence>
<comment type="caution">
    <text evidence="1">The sequence shown here is derived from an EMBL/GenBank/DDBJ whole genome shotgun (WGS) entry which is preliminary data.</text>
</comment>
<reference evidence="1 4" key="1">
    <citation type="submission" date="2018-01" db="EMBL/GenBank/DDBJ databases">
        <authorList>
            <person name="Paulsen S."/>
            <person name="Gram L.K."/>
        </authorList>
    </citation>
    <scope>NUCLEOTIDE SEQUENCE [LARGE SCALE GENOMIC DNA]</scope>
    <source>
        <strain evidence="1 4">S3790</strain>
        <strain evidence="2">S3895</strain>
    </source>
</reference>
<reference evidence="1" key="3">
    <citation type="submission" date="2019-09" db="EMBL/GenBank/DDBJ databases">
        <title>Co-occurence of chitin degradation, pigmentation and bioactivity in marine Pseudoalteromonas.</title>
        <authorList>
            <person name="Sonnenschein E.C."/>
            <person name="Bech P.K."/>
        </authorList>
    </citation>
    <scope>NUCLEOTIDE SEQUENCE</scope>
    <source>
        <strain evidence="1">S3790</strain>
        <strain evidence="3">S3895</strain>
    </source>
</reference>
<evidence type="ECO:0000313" key="2">
    <source>
        <dbReference type="EMBL" id="TMO71223.1"/>
    </source>
</evidence>
<dbReference type="EMBL" id="PNBX01000057">
    <property type="protein sequence ID" value="TMO67476.1"/>
    <property type="molecule type" value="Genomic_DNA"/>
</dbReference>
<name>A0A5S3V8E2_9GAMM</name>
<proteinExistence type="predicted"/>
<dbReference type="RefSeq" id="WP_138592400.1">
    <property type="nucleotide sequence ID" value="NZ_PNBW01000113.1"/>
</dbReference>